<dbReference type="Proteomes" id="UP000250079">
    <property type="component" value="Chromosome"/>
</dbReference>
<gene>
    <name evidence="3" type="ORF">IMCC3135_27770</name>
</gene>
<dbReference type="InterPro" id="IPR011006">
    <property type="entry name" value="CheY-like_superfamily"/>
</dbReference>
<dbReference type="KEGG" id="gai:IMCC3135_27770"/>
<accession>A0A2Z2P4K5</accession>
<evidence type="ECO:0000256" key="1">
    <source>
        <dbReference type="PROSITE-ProRule" id="PRU00169"/>
    </source>
</evidence>
<organism evidence="3 4">
    <name type="scientific">Granulosicoccus antarcticus IMCC3135</name>
    <dbReference type="NCBI Taxonomy" id="1192854"/>
    <lineage>
        <taxon>Bacteria</taxon>
        <taxon>Pseudomonadati</taxon>
        <taxon>Pseudomonadota</taxon>
        <taxon>Gammaproteobacteria</taxon>
        <taxon>Chromatiales</taxon>
        <taxon>Granulosicoccaceae</taxon>
        <taxon>Granulosicoccus</taxon>
    </lineage>
</organism>
<dbReference type="SUPFAM" id="SSF52172">
    <property type="entry name" value="CheY-like"/>
    <property type="match status" value="1"/>
</dbReference>
<proteinExistence type="predicted"/>
<dbReference type="PROSITE" id="PS50110">
    <property type="entry name" value="RESPONSE_REGULATORY"/>
    <property type="match status" value="1"/>
</dbReference>
<sequence length="158" mass="17938">MSVSAQTISPVSMPDDYDEGEQAEVAVRRILLVDEQAHVLRVIRLNLERCGYLVDAVMSADLAMQHVRTHQYDALILTSDLPDMTSSQLYERTRVLLDDHVPDRRQIPLTLVGHDAGEEWPDEVQNRESLCRPVSLRLILIRLEKQFASAECRGAECL</sequence>
<evidence type="ECO:0000259" key="2">
    <source>
        <dbReference type="PROSITE" id="PS50110"/>
    </source>
</evidence>
<feature type="domain" description="Response regulatory" evidence="2">
    <location>
        <begin position="29"/>
        <end position="147"/>
    </location>
</feature>
<name>A0A2Z2P4K5_9GAMM</name>
<dbReference type="RefSeq" id="WP_088920504.1">
    <property type="nucleotide sequence ID" value="NZ_CP018632.1"/>
</dbReference>
<reference evidence="3 4" key="1">
    <citation type="submission" date="2016-12" db="EMBL/GenBank/DDBJ databases">
        <authorList>
            <person name="Song W.-J."/>
            <person name="Kurnit D.M."/>
        </authorList>
    </citation>
    <scope>NUCLEOTIDE SEQUENCE [LARGE SCALE GENOMIC DNA]</scope>
    <source>
        <strain evidence="3 4">IMCC3135</strain>
    </source>
</reference>
<keyword evidence="4" id="KW-1185">Reference proteome</keyword>
<evidence type="ECO:0000313" key="3">
    <source>
        <dbReference type="EMBL" id="ASJ75607.1"/>
    </source>
</evidence>
<comment type="caution">
    <text evidence="1">Lacks conserved residue(s) required for the propagation of feature annotation.</text>
</comment>
<dbReference type="AlphaFoldDB" id="A0A2Z2P4K5"/>
<protein>
    <recommendedName>
        <fullName evidence="2">Response regulatory domain-containing protein</fullName>
    </recommendedName>
</protein>
<dbReference type="GO" id="GO:0000160">
    <property type="term" value="P:phosphorelay signal transduction system"/>
    <property type="evidence" value="ECO:0007669"/>
    <property type="project" value="InterPro"/>
</dbReference>
<evidence type="ECO:0000313" key="4">
    <source>
        <dbReference type="Proteomes" id="UP000250079"/>
    </source>
</evidence>
<dbReference type="Gene3D" id="3.40.50.2300">
    <property type="match status" value="1"/>
</dbReference>
<dbReference type="EMBL" id="CP018632">
    <property type="protein sequence ID" value="ASJ75607.1"/>
    <property type="molecule type" value="Genomic_DNA"/>
</dbReference>
<dbReference type="InterPro" id="IPR001789">
    <property type="entry name" value="Sig_transdc_resp-reg_receiver"/>
</dbReference>